<dbReference type="Gene3D" id="3.40.50.720">
    <property type="entry name" value="NAD(P)-binding Rossmann-like Domain"/>
    <property type="match status" value="1"/>
</dbReference>
<comment type="caution">
    <text evidence="3">The sequence shown here is derived from an EMBL/GenBank/DDBJ whole genome shotgun (WGS) entry which is preliminary data.</text>
</comment>
<dbReference type="EMBL" id="ABVL01000002">
    <property type="protein sequence ID" value="EDY21707.1"/>
    <property type="molecule type" value="Genomic_DNA"/>
</dbReference>
<evidence type="ECO:0000259" key="2">
    <source>
        <dbReference type="SMART" id="SM00822"/>
    </source>
</evidence>
<keyword evidence="4" id="KW-1185">Reference proteome</keyword>
<organism evidence="3 4">
    <name type="scientific">Chthoniobacter flavus Ellin428</name>
    <dbReference type="NCBI Taxonomy" id="497964"/>
    <lineage>
        <taxon>Bacteria</taxon>
        <taxon>Pseudomonadati</taxon>
        <taxon>Verrucomicrobiota</taxon>
        <taxon>Spartobacteria</taxon>
        <taxon>Chthoniobacterales</taxon>
        <taxon>Chthoniobacteraceae</taxon>
        <taxon>Chthoniobacter</taxon>
    </lineage>
</organism>
<dbReference type="InterPro" id="IPR050259">
    <property type="entry name" value="SDR"/>
</dbReference>
<dbReference type="eggNOG" id="COG1028">
    <property type="taxonomic scope" value="Bacteria"/>
</dbReference>
<protein>
    <submittedName>
        <fullName evidence="3">Short-chain dehydrogenase/reductase SDR</fullName>
    </submittedName>
</protein>
<dbReference type="PANTHER" id="PTHR42879:SF2">
    <property type="entry name" value="3-OXOACYL-[ACYL-CARRIER-PROTEIN] REDUCTASE FABG"/>
    <property type="match status" value="1"/>
</dbReference>
<dbReference type="PRINTS" id="PR00080">
    <property type="entry name" value="SDRFAMILY"/>
</dbReference>
<dbReference type="Pfam" id="PF13561">
    <property type="entry name" value="adh_short_C2"/>
    <property type="match status" value="1"/>
</dbReference>
<dbReference type="STRING" id="497964.CfE428DRAFT_0952"/>
<evidence type="ECO:0000313" key="3">
    <source>
        <dbReference type="EMBL" id="EDY21707.1"/>
    </source>
</evidence>
<sequence precursor="true">MQLKNKTALVTGGSRGIGAATAIALAREGANVAISSRHADEDAECTKREIEKLGVRCEVIVGDCGQAADCERMVTQAANALGGLDVLVHAAGGAVPGGLSEVTPEAWNAAFDVHVHAVYHLSRVAVPHMRKGREGAIILISSTAGKLGVMGSLAYQTVKGALPQMTRALARELANDNIRVNCIAPGVIRTKFHEHMSAEQKKLNLEHRIPLHREGTSEQVGDAILMLVKNDYITGDTITIDGGLTSRIA</sequence>
<dbReference type="AlphaFoldDB" id="B4CWB5"/>
<comment type="similarity">
    <text evidence="1">Belongs to the short-chain dehydrogenases/reductases (SDR) family.</text>
</comment>
<dbReference type="InterPro" id="IPR036291">
    <property type="entry name" value="NAD(P)-bd_dom_sf"/>
</dbReference>
<dbReference type="SUPFAM" id="SSF51735">
    <property type="entry name" value="NAD(P)-binding Rossmann-fold domains"/>
    <property type="match status" value="1"/>
</dbReference>
<dbReference type="InterPro" id="IPR002347">
    <property type="entry name" value="SDR_fam"/>
</dbReference>
<reference evidence="3 4" key="1">
    <citation type="journal article" date="2011" name="J. Bacteriol.">
        <title>Genome sequence of Chthoniobacter flavus Ellin428, an aerobic heterotrophic soil bacterium.</title>
        <authorList>
            <person name="Kant R."/>
            <person name="van Passel M.W."/>
            <person name="Palva A."/>
            <person name="Lucas S."/>
            <person name="Lapidus A."/>
            <person name="Glavina Del Rio T."/>
            <person name="Dalin E."/>
            <person name="Tice H."/>
            <person name="Bruce D."/>
            <person name="Goodwin L."/>
            <person name="Pitluck S."/>
            <person name="Larimer F.W."/>
            <person name="Land M.L."/>
            <person name="Hauser L."/>
            <person name="Sangwan P."/>
            <person name="de Vos W.M."/>
            <person name="Janssen P.H."/>
            <person name="Smidt H."/>
        </authorList>
    </citation>
    <scope>NUCLEOTIDE SEQUENCE [LARGE SCALE GENOMIC DNA]</scope>
    <source>
        <strain evidence="3 4">Ellin428</strain>
    </source>
</reference>
<dbReference type="Proteomes" id="UP000005824">
    <property type="component" value="Unassembled WGS sequence"/>
</dbReference>
<proteinExistence type="inferred from homology"/>
<evidence type="ECO:0000256" key="1">
    <source>
        <dbReference type="ARBA" id="ARBA00006484"/>
    </source>
</evidence>
<dbReference type="CDD" id="cd05233">
    <property type="entry name" value="SDR_c"/>
    <property type="match status" value="1"/>
</dbReference>
<dbReference type="SMART" id="SM00822">
    <property type="entry name" value="PKS_KR"/>
    <property type="match status" value="1"/>
</dbReference>
<dbReference type="RefSeq" id="WP_006978279.1">
    <property type="nucleotide sequence ID" value="NZ_ABVL01000002.1"/>
</dbReference>
<dbReference type="FunFam" id="3.40.50.720:FF:000084">
    <property type="entry name" value="Short-chain dehydrogenase reductase"/>
    <property type="match status" value="1"/>
</dbReference>
<dbReference type="PANTHER" id="PTHR42879">
    <property type="entry name" value="3-OXOACYL-(ACYL-CARRIER-PROTEIN) REDUCTASE"/>
    <property type="match status" value="1"/>
</dbReference>
<evidence type="ECO:0000313" key="4">
    <source>
        <dbReference type="Proteomes" id="UP000005824"/>
    </source>
</evidence>
<dbReference type="InterPro" id="IPR057326">
    <property type="entry name" value="KR_dom"/>
</dbReference>
<name>B4CWB5_9BACT</name>
<dbReference type="PRINTS" id="PR00081">
    <property type="entry name" value="GDHRDH"/>
</dbReference>
<gene>
    <name evidence="3" type="ORF">CfE428DRAFT_0952</name>
</gene>
<dbReference type="InParanoid" id="B4CWB5"/>
<accession>B4CWB5</accession>
<feature type="domain" description="Ketoreductase" evidence="2">
    <location>
        <begin position="6"/>
        <end position="168"/>
    </location>
</feature>